<organism evidence="1 2">
    <name type="scientific">Panagrolaimus sp. PS1159</name>
    <dbReference type="NCBI Taxonomy" id="55785"/>
    <lineage>
        <taxon>Eukaryota</taxon>
        <taxon>Metazoa</taxon>
        <taxon>Ecdysozoa</taxon>
        <taxon>Nematoda</taxon>
        <taxon>Chromadorea</taxon>
        <taxon>Rhabditida</taxon>
        <taxon>Tylenchina</taxon>
        <taxon>Panagrolaimomorpha</taxon>
        <taxon>Panagrolaimoidea</taxon>
        <taxon>Panagrolaimidae</taxon>
        <taxon>Panagrolaimus</taxon>
    </lineage>
</organism>
<evidence type="ECO:0000313" key="2">
    <source>
        <dbReference type="WBParaSite" id="PS1159_v2.g10670.t1"/>
    </source>
</evidence>
<accession>A0AC35EWH3</accession>
<dbReference type="WBParaSite" id="PS1159_v2.g10670.t1">
    <property type="protein sequence ID" value="PS1159_v2.g10670.t1"/>
    <property type="gene ID" value="PS1159_v2.g10670"/>
</dbReference>
<protein>
    <submittedName>
        <fullName evidence="2">Fibronectin type-III domain-containing protein</fullName>
    </submittedName>
</protein>
<proteinExistence type="predicted"/>
<sequence>TKNFEEPLGPLIIYKPRGFVASGQNVRLQWGLPSNHPQLRNLVNFDVELRKGSTEQNWIHSDIEVQAHVRAVTVRNLIPNNRYQFRIVGNLLNKTKVYKNNNAQSPISKIRFAKTLEEKWLTNPEIEKDERDKTTWQFFRENYLFPPNQSVTRFVAVVILSAVVV</sequence>
<name>A0AC35EWH3_9BILA</name>
<dbReference type="Proteomes" id="UP000887580">
    <property type="component" value="Unplaced"/>
</dbReference>
<evidence type="ECO:0000313" key="1">
    <source>
        <dbReference type="Proteomes" id="UP000887580"/>
    </source>
</evidence>
<reference evidence="2" key="1">
    <citation type="submission" date="2022-11" db="UniProtKB">
        <authorList>
            <consortium name="WormBaseParasite"/>
        </authorList>
    </citation>
    <scope>IDENTIFICATION</scope>
</reference>